<dbReference type="EnsemblMetazoa" id="HelroT178698">
    <property type="protein sequence ID" value="HelroP178698"/>
    <property type="gene ID" value="HelroG178698"/>
</dbReference>
<evidence type="ECO:0000313" key="3">
    <source>
        <dbReference type="Proteomes" id="UP000015101"/>
    </source>
</evidence>
<gene>
    <name evidence="2" type="primary">20206910</name>
    <name evidence="1" type="ORF">HELRODRAFT_178698</name>
</gene>
<dbReference type="Proteomes" id="UP000015101">
    <property type="component" value="Unassembled WGS sequence"/>
</dbReference>
<dbReference type="AlphaFoldDB" id="T1FDL1"/>
<name>T1FDL1_HELRO</name>
<dbReference type="KEGG" id="hro:HELRODRAFT_178698"/>
<dbReference type="EMBL" id="KB097487">
    <property type="protein sequence ID" value="ESN96899.1"/>
    <property type="molecule type" value="Genomic_DNA"/>
</dbReference>
<sequence>MAMAKMRVGAGRVKGGRGRICMRSMESVQVLSPHCAFVCEGVWLYVPVFKRVCILQSNLLKCWRSAIEMLEECNRNVGGVQLKCWRSAIEMLEECNRNQKIKHHFNLLLIGLVSSYMANDADVQRYFEIGSPCLASDTSSHLENNSIPPDPEVANQNPPIVAVTIFIVGEVQPLRPLRSEASASSVLSTEAFLKF</sequence>
<reference evidence="3" key="1">
    <citation type="submission" date="2012-12" db="EMBL/GenBank/DDBJ databases">
        <authorList>
            <person name="Hellsten U."/>
            <person name="Grimwood J."/>
            <person name="Chapman J.A."/>
            <person name="Shapiro H."/>
            <person name="Aerts A."/>
            <person name="Otillar R.P."/>
            <person name="Terry A.Y."/>
            <person name="Boore J.L."/>
            <person name="Simakov O."/>
            <person name="Marletaz F."/>
            <person name="Cho S.-J."/>
            <person name="Edsinger-Gonzales E."/>
            <person name="Havlak P."/>
            <person name="Kuo D.-H."/>
            <person name="Larsson T."/>
            <person name="Lv J."/>
            <person name="Arendt D."/>
            <person name="Savage R."/>
            <person name="Osoegawa K."/>
            <person name="de Jong P."/>
            <person name="Lindberg D.R."/>
            <person name="Seaver E.C."/>
            <person name="Weisblat D.A."/>
            <person name="Putnam N.H."/>
            <person name="Grigoriev I.V."/>
            <person name="Rokhsar D.S."/>
        </authorList>
    </citation>
    <scope>NUCLEOTIDE SEQUENCE</scope>
</reference>
<reference evidence="2" key="3">
    <citation type="submission" date="2015-06" db="UniProtKB">
        <authorList>
            <consortium name="EnsemblMetazoa"/>
        </authorList>
    </citation>
    <scope>IDENTIFICATION</scope>
</reference>
<reference evidence="1 3" key="2">
    <citation type="journal article" date="2013" name="Nature">
        <title>Insights into bilaterian evolution from three spiralian genomes.</title>
        <authorList>
            <person name="Simakov O."/>
            <person name="Marletaz F."/>
            <person name="Cho S.J."/>
            <person name="Edsinger-Gonzales E."/>
            <person name="Havlak P."/>
            <person name="Hellsten U."/>
            <person name="Kuo D.H."/>
            <person name="Larsson T."/>
            <person name="Lv J."/>
            <person name="Arendt D."/>
            <person name="Savage R."/>
            <person name="Osoegawa K."/>
            <person name="de Jong P."/>
            <person name="Grimwood J."/>
            <person name="Chapman J.A."/>
            <person name="Shapiro H."/>
            <person name="Aerts A."/>
            <person name="Otillar R.P."/>
            <person name="Terry A.Y."/>
            <person name="Boore J.L."/>
            <person name="Grigoriev I.V."/>
            <person name="Lindberg D.R."/>
            <person name="Seaver E.C."/>
            <person name="Weisblat D.A."/>
            <person name="Putnam N.H."/>
            <person name="Rokhsar D.S."/>
        </authorList>
    </citation>
    <scope>NUCLEOTIDE SEQUENCE</scope>
</reference>
<evidence type="ECO:0000313" key="1">
    <source>
        <dbReference type="EMBL" id="ESN96899.1"/>
    </source>
</evidence>
<dbReference type="InParanoid" id="T1FDL1"/>
<protein>
    <submittedName>
        <fullName evidence="1 2">Uncharacterized protein</fullName>
    </submittedName>
</protein>
<accession>T1FDL1</accession>
<dbReference type="HOGENOM" id="CLU_1397749_0_0_1"/>
<organism evidence="2 3">
    <name type="scientific">Helobdella robusta</name>
    <name type="common">Californian leech</name>
    <dbReference type="NCBI Taxonomy" id="6412"/>
    <lineage>
        <taxon>Eukaryota</taxon>
        <taxon>Metazoa</taxon>
        <taxon>Spiralia</taxon>
        <taxon>Lophotrochozoa</taxon>
        <taxon>Annelida</taxon>
        <taxon>Clitellata</taxon>
        <taxon>Hirudinea</taxon>
        <taxon>Rhynchobdellida</taxon>
        <taxon>Glossiphoniidae</taxon>
        <taxon>Helobdella</taxon>
    </lineage>
</organism>
<keyword evidence="3" id="KW-1185">Reference proteome</keyword>
<dbReference type="EMBL" id="AMQM01006529">
    <property type="status" value="NOT_ANNOTATED_CDS"/>
    <property type="molecule type" value="Genomic_DNA"/>
</dbReference>
<dbReference type="CTD" id="20206910"/>
<evidence type="ECO:0000313" key="2">
    <source>
        <dbReference type="EnsemblMetazoa" id="HelroP178698"/>
    </source>
</evidence>
<dbReference type="RefSeq" id="XP_009025030.1">
    <property type="nucleotide sequence ID" value="XM_009026782.1"/>
</dbReference>
<proteinExistence type="predicted"/>
<dbReference type="GeneID" id="20206910"/>